<evidence type="ECO:0000313" key="1">
    <source>
        <dbReference type="EMBL" id="MBU5628261.1"/>
    </source>
</evidence>
<proteinExistence type="predicted"/>
<reference evidence="1 2" key="1">
    <citation type="submission" date="2021-06" db="EMBL/GenBank/DDBJ databases">
        <authorList>
            <person name="Sun Q."/>
            <person name="Li D."/>
        </authorList>
    </citation>
    <scope>NUCLEOTIDE SEQUENCE [LARGE SCALE GENOMIC DNA]</scope>
    <source>
        <strain evidence="1 2">MSJ-2</strain>
    </source>
</reference>
<accession>A0ABS6FD97</accession>
<dbReference type="Proteomes" id="UP000787672">
    <property type="component" value="Unassembled WGS sequence"/>
</dbReference>
<gene>
    <name evidence="1" type="ORF">KQI82_15225</name>
</gene>
<sequence>MPKLNFYDTDAVKAFLLNTLVENKEVREDVDFERRQSQTWFTQYQAQKGRAEAAEAKIAAAVSTLTVTLDARSAGTVTAEDVDQAITDALALLTGSLKTEGGATK</sequence>
<dbReference type="RefSeq" id="WP_216633527.1">
    <property type="nucleotide sequence ID" value="NZ_JAHLQN010000001.1"/>
</dbReference>
<dbReference type="EMBL" id="JAHLQN010000001">
    <property type="protein sequence ID" value="MBU5628261.1"/>
    <property type="molecule type" value="Genomic_DNA"/>
</dbReference>
<evidence type="ECO:0000313" key="2">
    <source>
        <dbReference type="Proteomes" id="UP000787672"/>
    </source>
</evidence>
<comment type="caution">
    <text evidence="1">The sequence shown here is derived from an EMBL/GenBank/DDBJ whole genome shotgun (WGS) entry which is preliminary data.</text>
</comment>
<organism evidence="1 2">
    <name type="scientific">Dysosmobacter acutus</name>
    <dbReference type="NCBI Taxonomy" id="2841504"/>
    <lineage>
        <taxon>Bacteria</taxon>
        <taxon>Bacillati</taxon>
        <taxon>Bacillota</taxon>
        <taxon>Clostridia</taxon>
        <taxon>Eubacteriales</taxon>
        <taxon>Oscillospiraceae</taxon>
        <taxon>Dysosmobacter</taxon>
    </lineage>
</organism>
<keyword evidence="2" id="KW-1185">Reference proteome</keyword>
<protein>
    <submittedName>
        <fullName evidence="1">Uncharacterized protein</fullName>
    </submittedName>
</protein>
<name>A0ABS6FD97_9FIRM</name>